<protein>
    <recommendedName>
        <fullName evidence="6">Xylanolytic transcriptional activator regulatory domain-containing protein</fullName>
    </recommendedName>
</protein>
<keyword evidence="3" id="KW-0238">DNA-binding</keyword>
<evidence type="ECO:0000256" key="1">
    <source>
        <dbReference type="ARBA" id="ARBA00004123"/>
    </source>
</evidence>
<organism evidence="7 8">
    <name type="scientific">Taphrina deformans (strain PYCC 5710 / ATCC 11124 / CBS 356.35 / IMI 108563 / JCM 9778 / NBRC 8474)</name>
    <name type="common">Peach leaf curl fungus</name>
    <name type="synonym">Lalaria deformans</name>
    <dbReference type="NCBI Taxonomy" id="1097556"/>
    <lineage>
        <taxon>Eukaryota</taxon>
        <taxon>Fungi</taxon>
        <taxon>Dikarya</taxon>
        <taxon>Ascomycota</taxon>
        <taxon>Taphrinomycotina</taxon>
        <taxon>Taphrinomycetes</taxon>
        <taxon>Taphrinales</taxon>
        <taxon>Taphrinaceae</taxon>
        <taxon>Taphrina</taxon>
    </lineage>
</organism>
<dbReference type="GO" id="GO:0043565">
    <property type="term" value="F:sequence-specific DNA binding"/>
    <property type="evidence" value="ECO:0007669"/>
    <property type="project" value="TreeGrafter"/>
</dbReference>
<dbReference type="STRING" id="1097556.R4X9E0"/>
<keyword evidence="2" id="KW-0805">Transcription regulation</keyword>
<evidence type="ECO:0000259" key="6">
    <source>
        <dbReference type="SMART" id="SM00906"/>
    </source>
</evidence>
<dbReference type="InterPro" id="IPR007219">
    <property type="entry name" value="XnlR_reg_dom"/>
</dbReference>
<comment type="subcellular location">
    <subcellularLocation>
        <location evidence="1">Nucleus</location>
    </subcellularLocation>
</comment>
<dbReference type="Pfam" id="PF04082">
    <property type="entry name" value="Fungal_trans"/>
    <property type="match status" value="1"/>
</dbReference>
<evidence type="ECO:0000313" key="8">
    <source>
        <dbReference type="Proteomes" id="UP000013776"/>
    </source>
</evidence>
<keyword evidence="5" id="KW-0539">Nucleus</keyword>
<accession>R4X9E0</accession>
<dbReference type="PANTHER" id="PTHR47540:SF4">
    <property type="entry name" value="TRANSCRIPTION FACTOR RGLT"/>
    <property type="match status" value="1"/>
</dbReference>
<dbReference type="eggNOG" id="ENOG502RZ6G">
    <property type="taxonomic scope" value="Eukaryota"/>
</dbReference>
<proteinExistence type="predicted"/>
<dbReference type="Proteomes" id="UP000013776">
    <property type="component" value="Unassembled WGS sequence"/>
</dbReference>
<dbReference type="OrthoDB" id="3364175at2759"/>
<keyword evidence="8" id="KW-1185">Reference proteome</keyword>
<evidence type="ECO:0000313" key="7">
    <source>
        <dbReference type="EMBL" id="CCG82315.1"/>
    </source>
</evidence>
<sequence>MYFARGRQLFFDIFKNSTIQLVQCQMLACFYLLIINKPARSWNILGLVIRSCQNLGLVTDTEGSASTAVDLEMNRRLWYSAYVLEHLIALQLGRQPNMRDEDFLVSLPKEISDWRYLDDGTIDPKPHERDVVMPYFKALISFSRIIGIAQRELFFLNKPSMTWERTIQVIANIDQMLSEWKSSLNKELDFERPSSFETMTALRRQRNFFAMKYHNLRSIIHRPHITLAIMRHSKSTKRDSQANIREQDICLNEARETIRLLDHIESERTLQWDFPLWQLIPCLMSAATILVVGQKLITDDAKRNMEINADINTCLTIFDSLQKNSAAQKCAALIRSLMTLHLKDIAPPVTNAPSAANSPCGSLEQQYDQNFALDMDYLKTLEMQLAAGGVGTVGDTMFDWGENNFFGYGESK</sequence>
<gene>
    <name evidence="7" type="ORF">TAPDE_002335</name>
</gene>
<dbReference type="CDD" id="cd12148">
    <property type="entry name" value="fungal_TF_MHR"/>
    <property type="match status" value="1"/>
</dbReference>
<evidence type="ECO:0000256" key="3">
    <source>
        <dbReference type="ARBA" id="ARBA00023125"/>
    </source>
</evidence>
<feature type="domain" description="Xylanolytic transcriptional activator regulatory" evidence="6">
    <location>
        <begin position="41"/>
        <end position="114"/>
    </location>
</feature>
<dbReference type="GO" id="GO:0006351">
    <property type="term" value="P:DNA-templated transcription"/>
    <property type="evidence" value="ECO:0007669"/>
    <property type="project" value="InterPro"/>
</dbReference>
<comment type="caution">
    <text evidence="7">The sequence shown here is derived from an EMBL/GenBank/DDBJ whole genome shotgun (WGS) entry which is preliminary data.</text>
</comment>
<dbReference type="GO" id="GO:0008270">
    <property type="term" value="F:zinc ion binding"/>
    <property type="evidence" value="ECO:0007669"/>
    <property type="project" value="InterPro"/>
</dbReference>
<dbReference type="AlphaFoldDB" id="R4X9E0"/>
<reference evidence="7 8" key="1">
    <citation type="journal article" date="2013" name="MBio">
        <title>Genome sequencing of the plant pathogen Taphrina deformans, the causal agent of peach leaf curl.</title>
        <authorList>
            <person name="Cisse O.H."/>
            <person name="Almeida J.M.G.C.F."/>
            <person name="Fonseca A."/>
            <person name="Kumar A.A."/>
            <person name="Salojaervi J."/>
            <person name="Overmyer K."/>
            <person name="Hauser P.M."/>
            <person name="Pagni M."/>
        </authorList>
    </citation>
    <scope>NUCLEOTIDE SEQUENCE [LARGE SCALE GENOMIC DNA]</scope>
    <source>
        <strain evidence="8">PYCC 5710 / ATCC 11124 / CBS 356.35 / IMI 108563 / JCM 9778 / NBRC 8474</strain>
    </source>
</reference>
<dbReference type="GO" id="GO:0045944">
    <property type="term" value="P:positive regulation of transcription by RNA polymerase II"/>
    <property type="evidence" value="ECO:0007669"/>
    <property type="project" value="TreeGrafter"/>
</dbReference>
<name>R4X9E0_TAPDE</name>
<dbReference type="GO" id="GO:0005634">
    <property type="term" value="C:nucleus"/>
    <property type="evidence" value="ECO:0007669"/>
    <property type="project" value="UniProtKB-SubCell"/>
</dbReference>
<dbReference type="PANTHER" id="PTHR47540">
    <property type="entry name" value="THIAMINE REPRESSIBLE GENES REGULATORY PROTEIN THI5"/>
    <property type="match status" value="1"/>
</dbReference>
<keyword evidence="4" id="KW-0804">Transcription</keyword>
<dbReference type="EMBL" id="CAHR02000080">
    <property type="protein sequence ID" value="CCG82315.1"/>
    <property type="molecule type" value="Genomic_DNA"/>
</dbReference>
<dbReference type="VEuPathDB" id="FungiDB:TAPDE_002335"/>
<evidence type="ECO:0000256" key="4">
    <source>
        <dbReference type="ARBA" id="ARBA00023163"/>
    </source>
</evidence>
<evidence type="ECO:0000256" key="5">
    <source>
        <dbReference type="ARBA" id="ARBA00023242"/>
    </source>
</evidence>
<dbReference type="InterPro" id="IPR051711">
    <property type="entry name" value="Stress_Response_Reg"/>
</dbReference>
<dbReference type="SMART" id="SM00906">
    <property type="entry name" value="Fungal_trans"/>
    <property type="match status" value="1"/>
</dbReference>
<evidence type="ECO:0000256" key="2">
    <source>
        <dbReference type="ARBA" id="ARBA00023015"/>
    </source>
</evidence>